<evidence type="ECO:0000313" key="6">
    <source>
        <dbReference type="EMBL" id="KAB2570653.1"/>
    </source>
</evidence>
<evidence type="ECO:0000256" key="4">
    <source>
        <dbReference type="SAM" id="MobiDB-lite"/>
    </source>
</evidence>
<dbReference type="CDD" id="cd12148">
    <property type="entry name" value="fungal_TF_MHR"/>
    <property type="match status" value="1"/>
</dbReference>
<reference evidence="6 7" key="1">
    <citation type="journal article" date="2019" name="Sci. Rep.">
        <title>A multi-omics analysis of the grapevine pathogen Lasiodiplodia theobromae reveals that temperature affects the expression of virulence- and pathogenicity-related genes.</title>
        <authorList>
            <person name="Felix C."/>
            <person name="Meneses R."/>
            <person name="Goncalves M.F.M."/>
            <person name="Tilleman L."/>
            <person name="Duarte A.S."/>
            <person name="Jorrin-Novo J.V."/>
            <person name="Van de Peer Y."/>
            <person name="Deforce D."/>
            <person name="Van Nieuwerburgh F."/>
            <person name="Esteves A.C."/>
            <person name="Alves A."/>
        </authorList>
    </citation>
    <scope>NUCLEOTIDE SEQUENCE [LARGE SCALE GENOMIC DNA]</scope>
    <source>
        <strain evidence="6 7">LA-SOL3</strain>
    </source>
</reference>
<gene>
    <name evidence="6" type="primary">bik5_2</name>
    <name evidence="6" type="ORF">DBV05_g10670</name>
</gene>
<accession>A0A5N5CZ61</accession>
<evidence type="ECO:0000256" key="1">
    <source>
        <dbReference type="ARBA" id="ARBA00004123"/>
    </source>
</evidence>
<name>A0A5N5CZ61_9PEZI</name>
<sequence length="548" mass="62844">MANRVWAITESSGTLEVHQEGTKYTTNGSLAIIHDEVEKLETVRVEKEEVHAEFVSRKKEIPTVFESIWSQGVPHEGLRLYLPPATKVRFYLDTYTERVDPCIKVLHLPTDSVSFLAYEDVSTRTSKAPSSLIFAMCYSVAASLSAEECERELGEDKRTLLQRYKLASQHSLRNEGLLRTRSISVLQAFVILLCSMPGNESEDMWPLSGMAVRIAQQMGLHRDGSHFALSPFAIEMRRRLWWQICYFDLIISERCGMECTTLDMKSDTNFPLNARDSDLSPTMQHPPEPCSEYTEVTCGLIYFESVRLLRRMKAGTGGPAEKERYIEEFADNITNTYLHPRNNKHCLFPVGTATFRFMLSKLWLFLYRPFRSFRRGLELPKATVDRLFVGCLECLEAWRTITADSRMARRSVLFRLPRLWHQLCYVVLQLCEGRNDDLAKRAWETVADVSLPPLDSVPDSTTALLLRPLHRLMAHAREMRTGAAPSDQAGKNLRSQEQTSCPTDNEATAERRNMDITPDFNFGDSTTPWLEWQAIWDELDRETMWGEA</sequence>
<dbReference type="PANTHER" id="PTHR31001">
    <property type="entry name" value="UNCHARACTERIZED TRANSCRIPTIONAL REGULATORY PROTEIN"/>
    <property type="match status" value="1"/>
</dbReference>
<feature type="compositionally biased region" description="Polar residues" evidence="4">
    <location>
        <begin position="493"/>
        <end position="506"/>
    </location>
</feature>
<feature type="domain" description="Xylanolytic transcriptional activator regulatory" evidence="5">
    <location>
        <begin position="204"/>
        <end position="277"/>
    </location>
</feature>
<evidence type="ECO:0000313" key="7">
    <source>
        <dbReference type="Proteomes" id="UP000325902"/>
    </source>
</evidence>
<feature type="region of interest" description="Disordered" evidence="4">
    <location>
        <begin position="480"/>
        <end position="522"/>
    </location>
</feature>
<proteinExistence type="predicted"/>
<comment type="subcellular location">
    <subcellularLocation>
        <location evidence="1">Nucleus</location>
    </subcellularLocation>
</comment>
<dbReference type="GO" id="GO:0008270">
    <property type="term" value="F:zinc ion binding"/>
    <property type="evidence" value="ECO:0007669"/>
    <property type="project" value="InterPro"/>
</dbReference>
<dbReference type="OrthoDB" id="435881at2759"/>
<dbReference type="GO" id="GO:0003677">
    <property type="term" value="F:DNA binding"/>
    <property type="evidence" value="ECO:0007669"/>
    <property type="project" value="InterPro"/>
</dbReference>
<evidence type="ECO:0000256" key="3">
    <source>
        <dbReference type="ARBA" id="ARBA00023242"/>
    </source>
</evidence>
<protein>
    <submittedName>
        <fullName evidence="6">Bikaverin cluster transcription factor bik5</fullName>
    </submittedName>
</protein>
<dbReference type="GO" id="GO:0006351">
    <property type="term" value="P:DNA-templated transcription"/>
    <property type="evidence" value="ECO:0007669"/>
    <property type="project" value="InterPro"/>
</dbReference>
<dbReference type="EMBL" id="VCHE01000127">
    <property type="protein sequence ID" value="KAB2570653.1"/>
    <property type="molecule type" value="Genomic_DNA"/>
</dbReference>
<dbReference type="SMART" id="SM00906">
    <property type="entry name" value="Fungal_trans"/>
    <property type="match status" value="1"/>
</dbReference>
<dbReference type="PANTHER" id="PTHR31001:SF50">
    <property type="entry name" value="ZN(II)2CYS6 TRANSCRIPTION FACTOR (EUROFUNG)"/>
    <property type="match status" value="1"/>
</dbReference>
<dbReference type="Proteomes" id="UP000325902">
    <property type="component" value="Unassembled WGS sequence"/>
</dbReference>
<comment type="caution">
    <text evidence="6">The sequence shown here is derived from an EMBL/GenBank/DDBJ whole genome shotgun (WGS) entry which is preliminary data.</text>
</comment>
<evidence type="ECO:0000259" key="5">
    <source>
        <dbReference type="SMART" id="SM00906"/>
    </source>
</evidence>
<keyword evidence="3" id="KW-0539">Nucleus</keyword>
<keyword evidence="7" id="KW-1185">Reference proteome</keyword>
<organism evidence="6 7">
    <name type="scientific">Lasiodiplodia theobromae</name>
    <dbReference type="NCBI Taxonomy" id="45133"/>
    <lineage>
        <taxon>Eukaryota</taxon>
        <taxon>Fungi</taxon>
        <taxon>Dikarya</taxon>
        <taxon>Ascomycota</taxon>
        <taxon>Pezizomycotina</taxon>
        <taxon>Dothideomycetes</taxon>
        <taxon>Dothideomycetes incertae sedis</taxon>
        <taxon>Botryosphaeriales</taxon>
        <taxon>Botryosphaeriaceae</taxon>
        <taxon>Lasiodiplodia</taxon>
    </lineage>
</organism>
<dbReference type="GO" id="GO:0005634">
    <property type="term" value="C:nucleus"/>
    <property type="evidence" value="ECO:0007669"/>
    <property type="project" value="UniProtKB-SubCell"/>
</dbReference>
<dbReference type="InterPro" id="IPR007219">
    <property type="entry name" value="XnlR_reg_dom"/>
</dbReference>
<keyword evidence="2" id="KW-0479">Metal-binding</keyword>
<dbReference type="AlphaFoldDB" id="A0A5N5CZ61"/>
<dbReference type="InterPro" id="IPR050613">
    <property type="entry name" value="Sec_Metabolite_Reg"/>
</dbReference>
<evidence type="ECO:0000256" key="2">
    <source>
        <dbReference type="ARBA" id="ARBA00022723"/>
    </source>
</evidence>
<dbReference type="Pfam" id="PF04082">
    <property type="entry name" value="Fungal_trans"/>
    <property type="match status" value="1"/>
</dbReference>